<dbReference type="PIRSF" id="PIRSF003078">
    <property type="entry name" value="GidB"/>
    <property type="match status" value="1"/>
</dbReference>
<dbReference type="OrthoDB" id="9808773at2"/>
<feature type="binding site" evidence="6">
    <location>
        <position position="103"/>
    </location>
    <ligand>
        <name>S-adenosyl-L-methionine</name>
        <dbReference type="ChEBI" id="CHEBI:59789"/>
    </ligand>
</feature>
<gene>
    <name evidence="6" type="primary">rsmG</name>
    <name evidence="7" type="synonym">gidB</name>
    <name evidence="7" type="ORF">COLSTE_02214</name>
</gene>
<dbReference type="CDD" id="cd02440">
    <property type="entry name" value="AdoMet_MTases"/>
    <property type="match status" value="1"/>
</dbReference>
<accession>B6GDN1</accession>
<keyword evidence="8" id="KW-1185">Reference proteome</keyword>
<dbReference type="InterPro" id="IPR029063">
    <property type="entry name" value="SAM-dependent_MTases_sf"/>
</dbReference>
<comment type="caution">
    <text evidence="6">Lacks conserved residue(s) required for the propagation of feature annotation.</text>
</comment>
<evidence type="ECO:0000256" key="2">
    <source>
        <dbReference type="ARBA" id="ARBA00022552"/>
    </source>
</evidence>
<feature type="binding site" evidence="6">
    <location>
        <begin position="148"/>
        <end position="149"/>
    </location>
    <ligand>
        <name>S-adenosyl-L-methionine</name>
        <dbReference type="ChEBI" id="CHEBI:59789"/>
    </ligand>
</feature>
<keyword evidence="5 6" id="KW-0949">S-adenosyl-L-methionine</keyword>
<sequence length="256" mass="28422">MTEETTRTIQLQPLAESEQQVDQLVQELVSLCETMEIDIDLACAKTCVQHLLLVNQVNQYMNLTRIKDIHEALVLHVVDSLALTCDLPIEPERFLDMGTGAGFPGIPFAVYTGCEGILLDSVRKKVNAVNAFIDELGISNAHSVHERCESYALNEAASFDVVFARAVGQMNLIVEYGAPFLEDDGYLIVAKANPSHDEKRLAERTAEVCGLELVGVDEFDLPRDLGHRTVFLYQKVMEPRVKLPRPVGLAKKQSLV</sequence>
<feature type="binding site" evidence="6">
    <location>
        <position position="98"/>
    </location>
    <ligand>
        <name>S-adenosyl-L-methionine</name>
        <dbReference type="ChEBI" id="CHEBI:59789"/>
    </ligand>
</feature>
<dbReference type="RefSeq" id="WP_006721840.1">
    <property type="nucleotide sequence ID" value="NZ_CP085935.1"/>
</dbReference>
<dbReference type="Pfam" id="PF02527">
    <property type="entry name" value="GidB"/>
    <property type="match status" value="1"/>
</dbReference>
<dbReference type="SUPFAM" id="SSF53335">
    <property type="entry name" value="S-adenosyl-L-methionine-dependent methyltransferases"/>
    <property type="match status" value="1"/>
</dbReference>
<dbReference type="GO" id="GO:0005829">
    <property type="term" value="C:cytosol"/>
    <property type="evidence" value="ECO:0007669"/>
    <property type="project" value="TreeGrafter"/>
</dbReference>
<comment type="subcellular location">
    <subcellularLocation>
        <location evidence="6">Cytoplasm</location>
    </subcellularLocation>
</comment>
<dbReference type="InterPro" id="IPR003682">
    <property type="entry name" value="rRNA_ssu_MeTfrase_G"/>
</dbReference>
<reference evidence="7 8" key="1">
    <citation type="submission" date="2008-10" db="EMBL/GenBank/DDBJ databases">
        <title>Draft genome sequence of Collinsella stercoris (DSM 13279).</title>
        <authorList>
            <person name="Sudarsanam P."/>
            <person name="Ley R."/>
            <person name="Guruge J."/>
            <person name="Turnbaugh P.J."/>
            <person name="Mahowald M."/>
            <person name="Liep D."/>
            <person name="Gordon J."/>
        </authorList>
    </citation>
    <scope>NUCLEOTIDE SEQUENCE [LARGE SCALE GENOMIC DNA]</scope>
    <source>
        <strain evidence="7 8">DSM 13279</strain>
    </source>
</reference>
<evidence type="ECO:0000256" key="4">
    <source>
        <dbReference type="ARBA" id="ARBA00022679"/>
    </source>
</evidence>
<keyword evidence="2 6" id="KW-0698">rRNA processing</keyword>
<comment type="function">
    <text evidence="6">Specifically methylates the N7 position of a guanine in 16S rRNA.</text>
</comment>
<keyword evidence="3 6" id="KW-0489">Methyltransferase</keyword>
<dbReference type="NCBIfam" id="TIGR00138">
    <property type="entry name" value="rsmG_gidB"/>
    <property type="match status" value="1"/>
</dbReference>
<keyword evidence="4 6" id="KW-0808">Transferase</keyword>
<evidence type="ECO:0000256" key="3">
    <source>
        <dbReference type="ARBA" id="ARBA00022603"/>
    </source>
</evidence>
<dbReference type="STRING" id="445975.COLSTE_02214"/>
<comment type="similarity">
    <text evidence="6">Belongs to the methyltransferase superfamily. RNA methyltransferase RsmG family.</text>
</comment>
<dbReference type="GO" id="GO:0070043">
    <property type="term" value="F:rRNA (guanine-N7-)-methyltransferase activity"/>
    <property type="evidence" value="ECO:0007669"/>
    <property type="project" value="UniProtKB-UniRule"/>
</dbReference>
<protein>
    <recommendedName>
        <fullName evidence="6">Ribosomal RNA small subunit methyltransferase G</fullName>
        <ecNumber evidence="6">2.1.1.-</ecNumber>
    </recommendedName>
    <alternativeName>
        <fullName evidence="6">16S rRNA 7-methylguanosine methyltransferase</fullName>
        <shortName evidence="6">16S rRNA m7G methyltransferase</shortName>
    </alternativeName>
</protein>
<evidence type="ECO:0000256" key="6">
    <source>
        <dbReference type="HAMAP-Rule" id="MF_00074"/>
    </source>
</evidence>
<dbReference type="EMBL" id="ABXJ01000128">
    <property type="protein sequence ID" value="EEA89670.1"/>
    <property type="molecule type" value="Genomic_DNA"/>
</dbReference>
<dbReference type="Proteomes" id="UP000003560">
    <property type="component" value="Unassembled WGS sequence"/>
</dbReference>
<organism evidence="7 8">
    <name type="scientific">Collinsella stercoris DSM 13279</name>
    <dbReference type="NCBI Taxonomy" id="445975"/>
    <lineage>
        <taxon>Bacteria</taxon>
        <taxon>Bacillati</taxon>
        <taxon>Actinomycetota</taxon>
        <taxon>Coriobacteriia</taxon>
        <taxon>Coriobacteriales</taxon>
        <taxon>Coriobacteriaceae</taxon>
        <taxon>Collinsella</taxon>
    </lineage>
</organism>
<dbReference type="HAMAP" id="MF_00074">
    <property type="entry name" value="16SrRNA_methyltr_G"/>
    <property type="match status" value="1"/>
</dbReference>
<dbReference type="EC" id="2.1.1.-" evidence="6"/>
<name>B6GDN1_9ACTN</name>
<evidence type="ECO:0000256" key="5">
    <source>
        <dbReference type="ARBA" id="ARBA00022691"/>
    </source>
</evidence>
<dbReference type="AlphaFoldDB" id="B6GDN1"/>
<proteinExistence type="inferred from homology"/>
<dbReference type="HOGENOM" id="CLU_065341_0_2_11"/>
<evidence type="ECO:0000313" key="7">
    <source>
        <dbReference type="EMBL" id="EEA89670.1"/>
    </source>
</evidence>
<dbReference type="eggNOG" id="COG0357">
    <property type="taxonomic scope" value="Bacteria"/>
</dbReference>
<evidence type="ECO:0000313" key="8">
    <source>
        <dbReference type="Proteomes" id="UP000003560"/>
    </source>
</evidence>
<keyword evidence="1 6" id="KW-0963">Cytoplasm</keyword>
<dbReference type="PANTHER" id="PTHR31760:SF0">
    <property type="entry name" value="S-ADENOSYL-L-METHIONINE-DEPENDENT METHYLTRANSFERASES SUPERFAMILY PROTEIN"/>
    <property type="match status" value="1"/>
</dbReference>
<dbReference type="Gene3D" id="3.40.50.150">
    <property type="entry name" value="Vaccinia Virus protein VP39"/>
    <property type="match status" value="1"/>
</dbReference>
<comment type="caution">
    <text evidence="7">The sequence shown here is derived from an EMBL/GenBank/DDBJ whole genome shotgun (WGS) entry which is preliminary data.</text>
</comment>
<dbReference type="GeneID" id="98002286"/>
<feature type="binding site" evidence="6">
    <location>
        <position position="165"/>
    </location>
    <ligand>
        <name>S-adenosyl-L-methionine</name>
        <dbReference type="ChEBI" id="CHEBI:59789"/>
    </ligand>
</feature>
<dbReference type="PANTHER" id="PTHR31760">
    <property type="entry name" value="S-ADENOSYL-L-METHIONINE-DEPENDENT METHYLTRANSFERASES SUPERFAMILY PROTEIN"/>
    <property type="match status" value="1"/>
</dbReference>
<evidence type="ECO:0000256" key="1">
    <source>
        <dbReference type="ARBA" id="ARBA00022490"/>
    </source>
</evidence>
<reference evidence="7 8" key="2">
    <citation type="submission" date="2008-10" db="EMBL/GenBank/DDBJ databases">
        <authorList>
            <person name="Fulton L."/>
            <person name="Clifton S."/>
            <person name="Fulton B."/>
            <person name="Xu J."/>
            <person name="Minx P."/>
            <person name="Pepin K.H."/>
            <person name="Johnson M."/>
            <person name="Thiruvilangam P."/>
            <person name="Bhonagiri V."/>
            <person name="Nash W.E."/>
            <person name="Mardis E.R."/>
            <person name="Wilson R.K."/>
        </authorList>
    </citation>
    <scope>NUCLEOTIDE SEQUENCE [LARGE SCALE GENOMIC DNA]</scope>
    <source>
        <strain evidence="7 8">DSM 13279</strain>
    </source>
</reference>